<dbReference type="OrthoDB" id="21344at2157"/>
<dbReference type="RefSeq" id="WP_188596277.1">
    <property type="nucleotide sequence ID" value="NZ_BMNL01000002.1"/>
</dbReference>
<proteinExistence type="predicted"/>
<dbReference type="InterPro" id="IPR029069">
    <property type="entry name" value="HotDog_dom_sf"/>
</dbReference>
<dbReference type="Pfam" id="PF13279">
    <property type="entry name" value="4HBT_2"/>
    <property type="match status" value="1"/>
</dbReference>
<protein>
    <submittedName>
        <fullName evidence="2">Thioesterase</fullName>
    </submittedName>
</protein>
<name>A0A830GV36_9CREN</name>
<evidence type="ECO:0000313" key="2">
    <source>
        <dbReference type="EMBL" id="GGP20641.1"/>
    </source>
</evidence>
<dbReference type="CDD" id="cd00586">
    <property type="entry name" value="4HBT"/>
    <property type="match status" value="1"/>
</dbReference>
<keyword evidence="1" id="KW-0378">Hydrolase</keyword>
<reference evidence="2" key="1">
    <citation type="journal article" date="2014" name="Int. J. Syst. Evol. Microbiol.">
        <title>Complete genome sequence of Corynebacterium casei LMG S-19264T (=DSM 44701T), isolated from a smear-ripened cheese.</title>
        <authorList>
            <consortium name="US DOE Joint Genome Institute (JGI-PGF)"/>
            <person name="Walter F."/>
            <person name="Albersmeier A."/>
            <person name="Kalinowski J."/>
            <person name="Ruckert C."/>
        </authorList>
    </citation>
    <scope>NUCLEOTIDE SEQUENCE</scope>
    <source>
        <strain evidence="2">JCM 10088</strain>
    </source>
</reference>
<dbReference type="AlphaFoldDB" id="A0A830GV36"/>
<sequence>MPFIAKYMVYLSDTDAAGIVHFANYLRFVERAEEDFYRSMGLPKIYEFMPRIEAFIRYESPIRRGDSISVELSLEEARTRAVRYGFNIFNDSTGIRAAYGHVAAACVEMSEGTMRAIKCPREVIEAWTKVGGPT</sequence>
<gene>
    <name evidence="2" type="ORF">GCM10007981_09540</name>
</gene>
<dbReference type="SUPFAM" id="SSF54637">
    <property type="entry name" value="Thioesterase/thiol ester dehydrase-isomerase"/>
    <property type="match status" value="1"/>
</dbReference>
<accession>A0A830GV36</accession>
<reference evidence="2" key="2">
    <citation type="submission" date="2020-09" db="EMBL/GenBank/DDBJ databases">
        <authorList>
            <person name="Sun Q."/>
            <person name="Ohkuma M."/>
        </authorList>
    </citation>
    <scope>NUCLEOTIDE SEQUENCE</scope>
    <source>
        <strain evidence="2">JCM 10088</strain>
    </source>
</reference>
<comment type="caution">
    <text evidence="2">The sequence shown here is derived from an EMBL/GenBank/DDBJ whole genome shotgun (WGS) entry which is preliminary data.</text>
</comment>
<dbReference type="InterPro" id="IPR006684">
    <property type="entry name" value="YbgC/YbaW"/>
</dbReference>
<organism evidence="2 3">
    <name type="scientific">Thermocladium modestius</name>
    <dbReference type="NCBI Taxonomy" id="62609"/>
    <lineage>
        <taxon>Archaea</taxon>
        <taxon>Thermoproteota</taxon>
        <taxon>Thermoprotei</taxon>
        <taxon>Thermoproteales</taxon>
        <taxon>Thermoproteaceae</taxon>
        <taxon>Thermocladium</taxon>
    </lineage>
</organism>
<dbReference type="Gene3D" id="3.10.129.10">
    <property type="entry name" value="Hotdog Thioesterase"/>
    <property type="match status" value="1"/>
</dbReference>
<keyword evidence="3" id="KW-1185">Reference proteome</keyword>
<dbReference type="PIRSF" id="PIRSF003230">
    <property type="entry name" value="YbgC"/>
    <property type="match status" value="1"/>
</dbReference>
<evidence type="ECO:0000313" key="3">
    <source>
        <dbReference type="Proteomes" id="UP000610960"/>
    </source>
</evidence>
<dbReference type="GO" id="GO:0016787">
    <property type="term" value="F:hydrolase activity"/>
    <property type="evidence" value="ECO:0007669"/>
    <property type="project" value="UniProtKB-KW"/>
</dbReference>
<evidence type="ECO:0000256" key="1">
    <source>
        <dbReference type="ARBA" id="ARBA00022801"/>
    </source>
</evidence>
<dbReference type="Proteomes" id="UP000610960">
    <property type="component" value="Unassembled WGS sequence"/>
</dbReference>
<dbReference type="EMBL" id="BMNL01000002">
    <property type="protein sequence ID" value="GGP20641.1"/>
    <property type="molecule type" value="Genomic_DNA"/>
</dbReference>